<feature type="domain" description="Enoyl reductase (ER)" evidence="5">
    <location>
        <begin position="8"/>
        <end position="346"/>
    </location>
</feature>
<dbReference type="SMART" id="SM00829">
    <property type="entry name" value="PKS_ER"/>
    <property type="match status" value="1"/>
</dbReference>
<dbReference type="PROSITE" id="PS00059">
    <property type="entry name" value="ADH_ZINC"/>
    <property type="match status" value="1"/>
</dbReference>
<dbReference type="InterPro" id="IPR050129">
    <property type="entry name" value="Zn_alcohol_dh"/>
</dbReference>
<dbReference type="EMBL" id="AP014924">
    <property type="protein sequence ID" value="BAS27980.1"/>
    <property type="molecule type" value="Genomic_DNA"/>
</dbReference>
<gene>
    <name evidence="6" type="ORF">LIP_2139</name>
</gene>
<dbReference type="OrthoDB" id="9769198at2"/>
<keyword evidence="7" id="KW-1185">Reference proteome</keyword>
<accession>A0A0K2SLJ8</accession>
<dbReference type="Gene3D" id="3.40.50.720">
    <property type="entry name" value="NAD(P)-binding Rossmann-like Domain"/>
    <property type="match status" value="1"/>
</dbReference>
<dbReference type="Pfam" id="PF08240">
    <property type="entry name" value="ADH_N"/>
    <property type="match status" value="1"/>
</dbReference>
<dbReference type="InterPro" id="IPR011032">
    <property type="entry name" value="GroES-like_sf"/>
</dbReference>
<dbReference type="KEGG" id="lpil:LIP_2139"/>
<evidence type="ECO:0000313" key="7">
    <source>
        <dbReference type="Proteomes" id="UP000065807"/>
    </source>
</evidence>
<dbReference type="GO" id="GO:0016491">
    <property type="term" value="F:oxidoreductase activity"/>
    <property type="evidence" value="ECO:0007669"/>
    <property type="project" value="UniProtKB-KW"/>
</dbReference>
<dbReference type="PANTHER" id="PTHR43401">
    <property type="entry name" value="L-THREONINE 3-DEHYDROGENASE"/>
    <property type="match status" value="1"/>
</dbReference>
<dbReference type="PANTHER" id="PTHR43401:SF2">
    <property type="entry name" value="L-THREONINE 3-DEHYDROGENASE"/>
    <property type="match status" value="1"/>
</dbReference>
<sequence length="348" mass="36021">MRAAIFRGPLQLAVEEVPTPQPPPGGVLVRTLGAAVCGTDVKTYLRGHPLFQPPVILGHEFVGEVVAVGAGAEESGLRVGDRVAAAPYVGCGSCPACRHGLGQLCSRKSVPSNGAFAEYVALPREIVERGIFRLRSNDGDPHALASVRAYVLTEPMACVVHSLEKVGAGPGSRLLVVGAGPMGLLHVLASLQMGGAAVLVTDLVPERLELAASMGGLPMAAGATSLARAVAEATGGAGVDAAILSVEAADLVPELLAVVRPGGTVNLFAGMARDIRTAIDPYHVHYREVGLTGTFGFDVSHFQRAGALIQSLGRRLDPLLGHTVSLDEIPQAISAMKERRILKAVVDV</sequence>
<proteinExistence type="inferred from homology"/>
<evidence type="ECO:0000256" key="4">
    <source>
        <dbReference type="RuleBase" id="RU361277"/>
    </source>
</evidence>
<dbReference type="InterPro" id="IPR002328">
    <property type="entry name" value="ADH_Zn_CS"/>
</dbReference>
<dbReference type="AlphaFoldDB" id="A0A0K2SLJ8"/>
<organism evidence="6 7">
    <name type="scientific">Limnochorda pilosa</name>
    <dbReference type="NCBI Taxonomy" id="1555112"/>
    <lineage>
        <taxon>Bacteria</taxon>
        <taxon>Bacillati</taxon>
        <taxon>Bacillota</taxon>
        <taxon>Limnochordia</taxon>
        <taxon>Limnochordales</taxon>
        <taxon>Limnochordaceae</taxon>
        <taxon>Limnochorda</taxon>
    </lineage>
</organism>
<evidence type="ECO:0000313" key="6">
    <source>
        <dbReference type="EMBL" id="BAS27980.1"/>
    </source>
</evidence>
<dbReference type="Proteomes" id="UP000065807">
    <property type="component" value="Chromosome"/>
</dbReference>
<dbReference type="InterPro" id="IPR013154">
    <property type="entry name" value="ADH-like_N"/>
</dbReference>
<keyword evidence="3" id="KW-0560">Oxidoreductase</keyword>
<evidence type="ECO:0000256" key="2">
    <source>
        <dbReference type="ARBA" id="ARBA00022833"/>
    </source>
</evidence>
<reference evidence="7" key="2">
    <citation type="journal article" date="2016" name="Int. J. Syst. Evol. Microbiol.">
        <title>Complete genome sequence and cell structure of Limnochorda pilosa, a Gram-negative spore-former within the phylum Firmicutes.</title>
        <authorList>
            <person name="Watanabe M."/>
            <person name="Kojima H."/>
            <person name="Fukui M."/>
        </authorList>
    </citation>
    <scope>NUCLEOTIDE SEQUENCE [LARGE SCALE GENOMIC DNA]</scope>
    <source>
        <strain evidence="7">HC45</strain>
    </source>
</reference>
<keyword evidence="2 4" id="KW-0862">Zinc</keyword>
<name>A0A0K2SLJ8_LIMPI</name>
<dbReference type="SUPFAM" id="SSF51735">
    <property type="entry name" value="NAD(P)-binding Rossmann-fold domains"/>
    <property type="match status" value="1"/>
</dbReference>
<dbReference type="InterPro" id="IPR020843">
    <property type="entry name" value="ER"/>
</dbReference>
<dbReference type="SUPFAM" id="SSF50129">
    <property type="entry name" value="GroES-like"/>
    <property type="match status" value="1"/>
</dbReference>
<evidence type="ECO:0000256" key="3">
    <source>
        <dbReference type="ARBA" id="ARBA00023002"/>
    </source>
</evidence>
<evidence type="ECO:0000259" key="5">
    <source>
        <dbReference type="SMART" id="SM00829"/>
    </source>
</evidence>
<comment type="cofactor">
    <cofactor evidence="4">
        <name>Zn(2+)</name>
        <dbReference type="ChEBI" id="CHEBI:29105"/>
    </cofactor>
</comment>
<dbReference type="Pfam" id="PF00107">
    <property type="entry name" value="ADH_zinc_N"/>
    <property type="match status" value="1"/>
</dbReference>
<dbReference type="STRING" id="1555112.LIP_2139"/>
<dbReference type="InterPro" id="IPR013149">
    <property type="entry name" value="ADH-like_C"/>
</dbReference>
<dbReference type="InterPro" id="IPR036291">
    <property type="entry name" value="NAD(P)-bd_dom_sf"/>
</dbReference>
<dbReference type="RefSeq" id="WP_158509629.1">
    <property type="nucleotide sequence ID" value="NZ_AP014924.1"/>
</dbReference>
<keyword evidence="1 4" id="KW-0479">Metal-binding</keyword>
<dbReference type="GO" id="GO:0008270">
    <property type="term" value="F:zinc ion binding"/>
    <property type="evidence" value="ECO:0007669"/>
    <property type="project" value="InterPro"/>
</dbReference>
<reference evidence="7" key="1">
    <citation type="submission" date="2015-07" db="EMBL/GenBank/DDBJ databases">
        <title>Complete genome sequence and phylogenetic analysis of Limnochorda pilosa.</title>
        <authorList>
            <person name="Watanabe M."/>
            <person name="Kojima H."/>
            <person name="Fukui M."/>
        </authorList>
    </citation>
    <scope>NUCLEOTIDE SEQUENCE [LARGE SCALE GENOMIC DNA]</scope>
    <source>
        <strain evidence="7">HC45</strain>
    </source>
</reference>
<protein>
    <submittedName>
        <fullName evidence="6">Alcohol dehydrogenase</fullName>
    </submittedName>
</protein>
<evidence type="ECO:0000256" key="1">
    <source>
        <dbReference type="ARBA" id="ARBA00022723"/>
    </source>
</evidence>
<dbReference type="Gene3D" id="3.90.180.10">
    <property type="entry name" value="Medium-chain alcohol dehydrogenases, catalytic domain"/>
    <property type="match status" value="1"/>
</dbReference>
<comment type="similarity">
    <text evidence="4">Belongs to the zinc-containing alcohol dehydrogenase family.</text>
</comment>